<dbReference type="GO" id="GO:0032266">
    <property type="term" value="F:phosphatidylinositol-3-phosphate binding"/>
    <property type="evidence" value="ECO:0007669"/>
    <property type="project" value="UniProtKB-UniRule"/>
</dbReference>
<dbReference type="PANTHER" id="PTHR13128:SF12">
    <property type="entry name" value="VACUOLAR PROTEIN-SORTING-ASSOCIATED PROTEIN 36"/>
    <property type="match status" value="1"/>
</dbReference>
<evidence type="ECO:0000313" key="3">
    <source>
        <dbReference type="Proteomes" id="UP000265618"/>
    </source>
</evidence>
<evidence type="ECO:0000256" key="1">
    <source>
        <dbReference type="RuleBase" id="RU367095"/>
    </source>
</evidence>
<comment type="subcellular location">
    <subcellularLocation>
        <location evidence="1">Cytoplasm</location>
    </subcellularLocation>
    <subcellularLocation>
        <location evidence="1">Endosome</location>
    </subcellularLocation>
</comment>
<name>A0A9K3CM17_9EUKA</name>
<dbReference type="Pfam" id="PF04157">
    <property type="entry name" value="EAP30"/>
    <property type="match status" value="1"/>
</dbReference>
<gene>
    <name evidence="2" type="ORF">KIPB_000112</name>
</gene>
<dbReference type="GO" id="GO:0043130">
    <property type="term" value="F:ubiquitin binding"/>
    <property type="evidence" value="ECO:0007669"/>
    <property type="project" value="UniProtKB-UniRule"/>
</dbReference>
<dbReference type="Proteomes" id="UP000265618">
    <property type="component" value="Unassembled WGS sequence"/>
</dbReference>
<keyword evidence="1" id="KW-0963">Cytoplasm</keyword>
<reference evidence="2 3" key="1">
    <citation type="journal article" date="2018" name="PLoS ONE">
        <title>The draft genome of Kipferlia bialata reveals reductive genome evolution in fornicate parasites.</title>
        <authorList>
            <person name="Tanifuji G."/>
            <person name="Takabayashi S."/>
            <person name="Kume K."/>
            <person name="Takagi M."/>
            <person name="Nakayama T."/>
            <person name="Kamikawa R."/>
            <person name="Inagaki Y."/>
            <person name="Hashimoto T."/>
        </authorList>
    </citation>
    <scope>NUCLEOTIDE SEQUENCE [LARGE SCALE GENOMIC DNA]</scope>
    <source>
        <strain evidence="2">NY0173</strain>
    </source>
</reference>
<protein>
    <recommendedName>
        <fullName evidence="1">Vacuolar protein-sorting-associated protein 36</fullName>
    </recommendedName>
    <alternativeName>
        <fullName evidence="1">ESCRT-II complex subunit VPS36</fullName>
    </alternativeName>
</protein>
<dbReference type="InterPro" id="IPR036390">
    <property type="entry name" value="WH_DNA-bd_sf"/>
</dbReference>
<dbReference type="InterPro" id="IPR036388">
    <property type="entry name" value="WH-like_DNA-bd_sf"/>
</dbReference>
<dbReference type="GO" id="GO:0043328">
    <property type="term" value="P:protein transport to vacuole involved in ubiquitin-dependent protein catabolic process via the multivesicular body sorting pathway"/>
    <property type="evidence" value="ECO:0007669"/>
    <property type="project" value="UniProtKB-UniRule"/>
</dbReference>
<keyword evidence="3" id="KW-1185">Reference proteome</keyword>
<comment type="subunit">
    <text evidence="1">Component of the endosomal sorting complex required for transport II (ESCRT-II).</text>
</comment>
<keyword evidence="1" id="KW-0967">Endosome</keyword>
<sequence length="296" mass="31862">MYVEEAVRDRSSLSKVKLVLTDEKAATALLSHIDTAILGAAQATSSGLGRLKQVDKARQRDRQSTLDAAFEKGNEFTGLEENLEKLVALAAKLKGLSSSEAESDFATMVTEIDTVATVHKGQKDYEQHLAEDVCRVLVPRLNTTPGGMTTLIEAYALYNRARAGDLISPTDFKGAVALIKSAEASGQALGLVHRSVGKGGLTVLQLRDAATAESDAASAVLERLAEMEDRDSRLHYVTAVDVAQILSLSVPLADCVLLRLEEACTVCRDEGPNGLVFYRNVFMDEAFAGDYPTSRL</sequence>
<dbReference type="GO" id="GO:0000814">
    <property type="term" value="C:ESCRT II complex"/>
    <property type="evidence" value="ECO:0007669"/>
    <property type="project" value="UniProtKB-UniRule"/>
</dbReference>
<accession>A0A9K3CM17</accession>
<dbReference type="SUPFAM" id="SSF46785">
    <property type="entry name" value="Winged helix' DNA-binding domain"/>
    <property type="match status" value="2"/>
</dbReference>
<keyword evidence="1" id="KW-0813">Transport</keyword>
<dbReference type="OrthoDB" id="271448at2759"/>
<comment type="caution">
    <text evidence="2">The sequence shown here is derived from an EMBL/GenBank/DDBJ whole genome shotgun (WGS) entry which is preliminary data.</text>
</comment>
<dbReference type="EMBL" id="BDIP01000010">
    <property type="protein sequence ID" value="GIQ79464.1"/>
    <property type="molecule type" value="Genomic_DNA"/>
</dbReference>
<dbReference type="InterPro" id="IPR040608">
    <property type="entry name" value="Snf8/Vps36"/>
</dbReference>
<comment type="function">
    <text evidence="1">Component of the ESCRT-II complex (endosomal sorting complex required for transport II), which is required for multivesicular body (MVB) formation and sorting of endosomal cargo proteins into MVBs.</text>
</comment>
<dbReference type="InterPro" id="IPR037855">
    <property type="entry name" value="Vps36"/>
</dbReference>
<organism evidence="2 3">
    <name type="scientific">Kipferlia bialata</name>
    <dbReference type="NCBI Taxonomy" id="797122"/>
    <lineage>
        <taxon>Eukaryota</taxon>
        <taxon>Metamonada</taxon>
        <taxon>Carpediemonas-like organisms</taxon>
        <taxon>Kipferlia</taxon>
    </lineage>
</organism>
<dbReference type="AlphaFoldDB" id="A0A9K3CM17"/>
<dbReference type="GO" id="GO:0031902">
    <property type="term" value="C:late endosome membrane"/>
    <property type="evidence" value="ECO:0007669"/>
    <property type="project" value="UniProtKB-UniRule"/>
</dbReference>
<keyword evidence="1" id="KW-0653">Protein transport</keyword>
<dbReference type="Gene3D" id="1.10.10.10">
    <property type="entry name" value="Winged helix-like DNA-binding domain superfamily/Winged helix DNA-binding domain"/>
    <property type="match status" value="2"/>
</dbReference>
<evidence type="ECO:0000313" key="2">
    <source>
        <dbReference type="EMBL" id="GIQ79464.1"/>
    </source>
</evidence>
<dbReference type="PANTHER" id="PTHR13128">
    <property type="entry name" value="VACUOLAR PROTEIN-SORTING-ASSOCIATED PROTEIN 36"/>
    <property type="match status" value="1"/>
</dbReference>
<proteinExistence type="inferred from homology"/>
<comment type="similarity">
    <text evidence="1">Belongs to the VPS36 family.</text>
</comment>